<sequence>MANLTILVPEGTISWQLLRENFTSSSSTAIAEKLSTFIKYWRIANVVLYVVIFVTSAVGNGLVCFIIIRRRSMKSVVNYLILNLAIADLIFTCVCIPLDIPVQQMNYVWPYGGFMCKVIYPLQTQILFASVYTLFALSLTRYRAVVHPLKQQLTTEQVKWVIMAIWVVSFLPVSPYMATLRFNSSTLTCEEYWKDVRSRRTYTICLFLFQYVVPLTVISCAHLAIAQDLNRQKTREITIIRRIRIQEGRKVSRMLIIVTLLFAVCVLPNNILWLWLDFGEADKHFAYFTELLSFGNIVVFLNSALNPVCYTMMNDTYKKQLRDIIHSCLRPTSQEEVEQSLD</sequence>
<comment type="caution">
    <text evidence="10">The sequence shown here is derived from an EMBL/GenBank/DDBJ whole genome shotgun (WGS) entry which is preliminary data.</text>
</comment>
<evidence type="ECO:0000256" key="8">
    <source>
        <dbReference type="SAM" id="Phobius"/>
    </source>
</evidence>
<feature type="transmembrane region" description="Helical" evidence="8">
    <location>
        <begin position="80"/>
        <end position="100"/>
    </location>
</feature>
<evidence type="ECO:0000256" key="2">
    <source>
        <dbReference type="ARBA" id="ARBA00022692"/>
    </source>
</evidence>
<dbReference type="EMBL" id="CALNXK010000018">
    <property type="protein sequence ID" value="CAH3105588.1"/>
    <property type="molecule type" value="Genomic_DNA"/>
</dbReference>
<evidence type="ECO:0000256" key="4">
    <source>
        <dbReference type="ARBA" id="ARBA00023040"/>
    </source>
</evidence>
<dbReference type="PRINTS" id="PR00237">
    <property type="entry name" value="GPCRRHODOPSN"/>
</dbReference>
<evidence type="ECO:0000256" key="3">
    <source>
        <dbReference type="ARBA" id="ARBA00022989"/>
    </source>
</evidence>
<dbReference type="SUPFAM" id="SSF81321">
    <property type="entry name" value="Family A G protein-coupled receptor-like"/>
    <property type="match status" value="1"/>
</dbReference>
<reference evidence="10 11" key="1">
    <citation type="submission" date="2022-05" db="EMBL/GenBank/DDBJ databases">
        <authorList>
            <consortium name="Genoscope - CEA"/>
            <person name="William W."/>
        </authorList>
    </citation>
    <scope>NUCLEOTIDE SEQUENCE [LARGE SCALE GENOMIC DNA]</scope>
</reference>
<organism evidence="10 11">
    <name type="scientific">Porites lobata</name>
    <dbReference type="NCBI Taxonomy" id="104759"/>
    <lineage>
        <taxon>Eukaryota</taxon>
        <taxon>Metazoa</taxon>
        <taxon>Cnidaria</taxon>
        <taxon>Anthozoa</taxon>
        <taxon>Hexacorallia</taxon>
        <taxon>Scleractinia</taxon>
        <taxon>Fungiina</taxon>
        <taxon>Poritidae</taxon>
        <taxon>Porites</taxon>
    </lineage>
</organism>
<feature type="domain" description="G-protein coupled receptors family 1 profile" evidence="9">
    <location>
        <begin position="59"/>
        <end position="310"/>
    </location>
</feature>
<keyword evidence="5 8" id="KW-0472">Membrane</keyword>
<keyword evidence="4" id="KW-0297">G-protein coupled receptor</keyword>
<evidence type="ECO:0000256" key="5">
    <source>
        <dbReference type="ARBA" id="ARBA00023136"/>
    </source>
</evidence>
<evidence type="ECO:0000256" key="1">
    <source>
        <dbReference type="ARBA" id="ARBA00004141"/>
    </source>
</evidence>
<keyword evidence="7" id="KW-0807">Transducer</keyword>
<evidence type="ECO:0000256" key="7">
    <source>
        <dbReference type="ARBA" id="ARBA00023224"/>
    </source>
</evidence>
<feature type="transmembrane region" description="Helical" evidence="8">
    <location>
        <begin position="254"/>
        <end position="276"/>
    </location>
</feature>
<evidence type="ECO:0000259" key="9">
    <source>
        <dbReference type="PROSITE" id="PS50262"/>
    </source>
</evidence>
<keyword evidence="2 8" id="KW-0812">Transmembrane</keyword>
<dbReference type="Pfam" id="PF00001">
    <property type="entry name" value="7tm_1"/>
    <property type="match status" value="1"/>
</dbReference>
<evidence type="ECO:0000313" key="10">
    <source>
        <dbReference type="EMBL" id="CAH3105588.1"/>
    </source>
</evidence>
<dbReference type="PANTHER" id="PTHR45695">
    <property type="entry name" value="LEUCOKININ RECEPTOR-RELATED"/>
    <property type="match status" value="1"/>
</dbReference>
<dbReference type="PROSITE" id="PS50262">
    <property type="entry name" value="G_PROTEIN_RECEP_F1_2"/>
    <property type="match status" value="1"/>
</dbReference>
<proteinExistence type="predicted"/>
<feature type="transmembrane region" description="Helical" evidence="8">
    <location>
        <begin position="46"/>
        <end position="68"/>
    </location>
</feature>
<evidence type="ECO:0000313" key="11">
    <source>
        <dbReference type="Proteomes" id="UP001159405"/>
    </source>
</evidence>
<feature type="transmembrane region" description="Helical" evidence="8">
    <location>
        <begin position="160"/>
        <end position="178"/>
    </location>
</feature>
<keyword evidence="11" id="KW-1185">Reference proteome</keyword>
<keyword evidence="3 8" id="KW-1133">Transmembrane helix</keyword>
<dbReference type="Proteomes" id="UP001159405">
    <property type="component" value="Unassembled WGS sequence"/>
</dbReference>
<protein>
    <recommendedName>
        <fullName evidence="9">G-protein coupled receptors family 1 profile domain-containing protein</fullName>
    </recommendedName>
</protein>
<dbReference type="InterPro" id="IPR017452">
    <property type="entry name" value="GPCR_Rhodpsn_7TM"/>
</dbReference>
<dbReference type="Gene3D" id="1.20.1070.10">
    <property type="entry name" value="Rhodopsin 7-helix transmembrane proteins"/>
    <property type="match status" value="1"/>
</dbReference>
<evidence type="ECO:0000256" key="6">
    <source>
        <dbReference type="ARBA" id="ARBA00023170"/>
    </source>
</evidence>
<dbReference type="PANTHER" id="PTHR45695:SF9">
    <property type="entry name" value="LEUCOKININ RECEPTOR"/>
    <property type="match status" value="1"/>
</dbReference>
<feature type="transmembrane region" description="Helical" evidence="8">
    <location>
        <begin position="120"/>
        <end position="139"/>
    </location>
</feature>
<comment type="subcellular location">
    <subcellularLocation>
        <location evidence="1">Membrane</location>
        <topology evidence="1">Multi-pass membrane protein</topology>
    </subcellularLocation>
</comment>
<name>A0ABN8NHX8_9CNID</name>
<dbReference type="InterPro" id="IPR000276">
    <property type="entry name" value="GPCR_Rhodpsn"/>
</dbReference>
<gene>
    <name evidence="10" type="ORF">PLOB_00013764</name>
</gene>
<feature type="transmembrane region" description="Helical" evidence="8">
    <location>
        <begin position="291"/>
        <end position="313"/>
    </location>
</feature>
<accession>A0ABN8NHX8</accession>
<keyword evidence="6" id="KW-0675">Receptor</keyword>
<feature type="transmembrane region" description="Helical" evidence="8">
    <location>
        <begin position="201"/>
        <end position="225"/>
    </location>
</feature>
<dbReference type="CDD" id="cd00637">
    <property type="entry name" value="7tm_classA_rhodopsin-like"/>
    <property type="match status" value="1"/>
</dbReference>